<dbReference type="PANTHER" id="PTHR43806:SF11">
    <property type="entry name" value="CEREVISIN-RELATED"/>
    <property type="match status" value="1"/>
</dbReference>
<dbReference type="PANTHER" id="PTHR43806">
    <property type="entry name" value="PEPTIDASE S8"/>
    <property type="match status" value="1"/>
</dbReference>
<evidence type="ECO:0000256" key="6">
    <source>
        <dbReference type="RuleBase" id="RU003355"/>
    </source>
</evidence>
<feature type="active site" description="Charge relay system" evidence="5">
    <location>
        <position position="170"/>
    </location>
</feature>
<feature type="domain" description="Peptidase S8/S53" evidence="7">
    <location>
        <begin position="162"/>
        <end position="464"/>
    </location>
</feature>
<sequence>MKNWQSKLGTIIVILTTVILFTFTFNKSSNAESGNDQLFMFTDSNTSEEVNQFIKEKYPSIKSTIIPEIAMVKLEDTDNGQHIKASHEIKEKFHNKIESTGPESKIIDPKEDNLNPSISENEIIPTVIPNIEEKAKLYQELGWDIKKITEDGKSFKKQKGNHNVKVAIIDSGIDFNHPDLKGNIISKGKSFVPNVDNTDDHMGHGTMAAGSIAANGNMLGVGPELGIIPYKVMDNWQDGAESAWVTQAIIAATKDGVDVINLSLGTYKSLEKPEDRVVVESYKRAVKYAHKHGVIVVASAGNESLDNNNPTLIAEKRGFSGDKQVHLPGGGLPSLITVSATDKNDLLASYSNYGGVSVAAPAGDYGPEWATQQKLDPFSMTLTTYPTNLPQPPISKALNLPEGYVLMAGTSVAAPKVSGAVGVLIAEQQKKGRKSLKLAQLKNILKKSSTDLGEPGKDDKYGYGLINVNKALELIK</sequence>
<evidence type="ECO:0000256" key="2">
    <source>
        <dbReference type="ARBA" id="ARBA00022670"/>
    </source>
</evidence>
<keyword evidence="3 5" id="KW-0378">Hydrolase</keyword>
<dbReference type="Pfam" id="PF00082">
    <property type="entry name" value="Peptidase_S8"/>
    <property type="match status" value="1"/>
</dbReference>
<gene>
    <name evidence="8" type="ORF">CY96_27455</name>
</gene>
<name>A0A9W3KXC6_9BACI</name>
<keyword evidence="2 5" id="KW-0645">Protease</keyword>
<feature type="active site" description="Charge relay system" evidence="5">
    <location>
        <position position="411"/>
    </location>
</feature>
<dbReference type="PRINTS" id="PR00723">
    <property type="entry name" value="SUBTILISIN"/>
</dbReference>
<organism evidence="8 9">
    <name type="scientific">Bacillus bombysepticus str. Wang</name>
    <dbReference type="NCBI Taxonomy" id="1330043"/>
    <lineage>
        <taxon>Bacteria</taxon>
        <taxon>Bacillati</taxon>
        <taxon>Bacillota</taxon>
        <taxon>Bacilli</taxon>
        <taxon>Bacillales</taxon>
        <taxon>Bacillaceae</taxon>
        <taxon>Bacillus</taxon>
        <taxon>Bacillus cereus group</taxon>
    </lineage>
</organism>
<dbReference type="KEGG" id="bby:CY96_27455"/>
<dbReference type="PROSITE" id="PS00136">
    <property type="entry name" value="SUBTILASE_ASP"/>
    <property type="match status" value="1"/>
</dbReference>
<evidence type="ECO:0000256" key="4">
    <source>
        <dbReference type="ARBA" id="ARBA00022825"/>
    </source>
</evidence>
<dbReference type="AlphaFoldDB" id="A0A9W3KXC6"/>
<dbReference type="InterPro" id="IPR023828">
    <property type="entry name" value="Peptidase_S8_Ser-AS"/>
</dbReference>
<dbReference type="GO" id="GO:0004252">
    <property type="term" value="F:serine-type endopeptidase activity"/>
    <property type="evidence" value="ECO:0007669"/>
    <property type="project" value="UniProtKB-UniRule"/>
</dbReference>
<keyword evidence="9" id="KW-1185">Reference proteome</keyword>
<dbReference type="InterPro" id="IPR036852">
    <property type="entry name" value="Peptidase_S8/S53_dom_sf"/>
</dbReference>
<keyword evidence="8" id="KW-0614">Plasmid</keyword>
<feature type="active site" description="Charge relay system" evidence="5">
    <location>
        <position position="204"/>
    </location>
</feature>
<evidence type="ECO:0000259" key="7">
    <source>
        <dbReference type="Pfam" id="PF00082"/>
    </source>
</evidence>
<reference evidence="9" key="1">
    <citation type="submission" date="2014-03" db="EMBL/GenBank/DDBJ databases">
        <title>The Complete Genome Sequence of Bacillus bombyseptieus.</title>
        <authorList>
            <person name="Cheng T."/>
            <person name="Lin P."/>
            <person name="Jin S."/>
            <person name="Wu Y."/>
            <person name="Fu B."/>
            <person name="Long R."/>
            <person name="Liu D."/>
            <person name="Guo Y."/>
            <person name="Peng L."/>
            <person name="Xia Q."/>
        </authorList>
    </citation>
    <scope>NUCLEOTIDE SEQUENCE [LARGE SCALE GENOMIC DNA]</scope>
    <source>
        <strain evidence="9">wang</strain>
        <plasmid evidence="9">pBb</plasmid>
    </source>
</reference>
<dbReference type="EMBL" id="CP007513">
    <property type="protein sequence ID" value="AHX21587.1"/>
    <property type="molecule type" value="Genomic_DNA"/>
</dbReference>
<evidence type="ECO:0000313" key="9">
    <source>
        <dbReference type="Proteomes" id="UP000031778"/>
    </source>
</evidence>
<comment type="similarity">
    <text evidence="1 5 6">Belongs to the peptidase S8 family.</text>
</comment>
<dbReference type="Gene3D" id="3.40.50.200">
    <property type="entry name" value="Peptidase S8/S53 domain"/>
    <property type="match status" value="1"/>
</dbReference>
<proteinExistence type="inferred from homology"/>
<evidence type="ECO:0000256" key="1">
    <source>
        <dbReference type="ARBA" id="ARBA00011073"/>
    </source>
</evidence>
<dbReference type="InterPro" id="IPR015500">
    <property type="entry name" value="Peptidase_S8_subtilisin-rel"/>
</dbReference>
<evidence type="ECO:0000256" key="3">
    <source>
        <dbReference type="ARBA" id="ARBA00022801"/>
    </source>
</evidence>
<dbReference type="RefSeq" id="WP_044585116.1">
    <property type="nucleotide sequence ID" value="NZ_CP007513.1"/>
</dbReference>
<dbReference type="Proteomes" id="UP000031778">
    <property type="component" value="Plasmid pBb"/>
</dbReference>
<dbReference type="InterPro" id="IPR023827">
    <property type="entry name" value="Peptidase_S8_Asp-AS"/>
</dbReference>
<dbReference type="InterPro" id="IPR050131">
    <property type="entry name" value="Peptidase_S8_subtilisin-like"/>
</dbReference>
<dbReference type="PROSITE" id="PS51892">
    <property type="entry name" value="SUBTILASE"/>
    <property type="match status" value="1"/>
</dbReference>
<accession>A0A9W3KXC6</accession>
<evidence type="ECO:0000256" key="5">
    <source>
        <dbReference type="PROSITE-ProRule" id="PRU01240"/>
    </source>
</evidence>
<keyword evidence="4 5" id="KW-0720">Serine protease</keyword>
<dbReference type="PROSITE" id="PS00138">
    <property type="entry name" value="SUBTILASE_SER"/>
    <property type="match status" value="1"/>
</dbReference>
<evidence type="ECO:0000313" key="8">
    <source>
        <dbReference type="EMBL" id="AHX21587.1"/>
    </source>
</evidence>
<geneLocation type="plasmid" evidence="8 9">
    <name>pBb</name>
</geneLocation>
<dbReference type="InterPro" id="IPR000209">
    <property type="entry name" value="Peptidase_S8/S53_dom"/>
</dbReference>
<protein>
    <recommendedName>
        <fullName evidence="7">Peptidase S8/S53 domain-containing protein</fullName>
    </recommendedName>
</protein>
<dbReference type="GO" id="GO:0006508">
    <property type="term" value="P:proteolysis"/>
    <property type="evidence" value="ECO:0007669"/>
    <property type="project" value="UniProtKB-KW"/>
</dbReference>
<dbReference type="SUPFAM" id="SSF52743">
    <property type="entry name" value="Subtilisin-like"/>
    <property type="match status" value="1"/>
</dbReference>